<feature type="region of interest" description="Disordered" evidence="1">
    <location>
        <begin position="107"/>
        <end position="230"/>
    </location>
</feature>
<feature type="domain" description="FHA" evidence="2">
    <location>
        <begin position="32"/>
        <end position="80"/>
    </location>
</feature>
<dbReference type="InterPro" id="IPR000253">
    <property type="entry name" value="FHA_dom"/>
</dbReference>
<dbReference type="Pfam" id="PF00498">
    <property type="entry name" value="FHA"/>
    <property type="match status" value="1"/>
</dbReference>
<keyword evidence="4" id="KW-1185">Reference proteome</keyword>
<gene>
    <name evidence="3" type="ORF">ROE7235_02087</name>
</gene>
<evidence type="ECO:0000259" key="2">
    <source>
        <dbReference type="PROSITE" id="PS50006"/>
    </source>
</evidence>
<dbReference type="InterPro" id="IPR017735">
    <property type="entry name" value="T6SS_FHA"/>
</dbReference>
<reference evidence="4" key="1">
    <citation type="submission" date="2018-08" db="EMBL/GenBank/DDBJ databases">
        <authorList>
            <person name="Rodrigo-Torres L."/>
            <person name="Arahal R. D."/>
            <person name="Lucena T."/>
        </authorList>
    </citation>
    <scope>NUCLEOTIDE SEQUENCE [LARGE SCALE GENOMIC DNA]</scope>
    <source>
        <strain evidence="4">CECT 7235</strain>
    </source>
</reference>
<proteinExistence type="predicted"/>
<feature type="compositionally biased region" description="Low complexity" evidence="1">
    <location>
        <begin position="109"/>
        <end position="124"/>
    </location>
</feature>
<dbReference type="PROSITE" id="PS50006">
    <property type="entry name" value="FHA_DOMAIN"/>
    <property type="match status" value="1"/>
</dbReference>
<dbReference type="Gene3D" id="2.60.200.20">
    <property type="match status" value="1"/>
</dbReference>
<dbReference type="RefSeq" id="WP_121095331.1">
    <property type="nucleotide sequence ID" value="NZ_UIHC01000019.1"/>
</dbReference>
<protein>
    <recommendedName>
        <fullName evidence="2">FHA domain-containing protein</fullName>
    </recommendedName>
</protein>
<dbReference type="EMBL" id="UIHC01000019">
    <property type="protein sequence ID" value="SUZ32331.1"/>
    <property type="molecule type" value="Genomic_DNA"/>
</dbReference>
<dbReference type="NCBIfam" id="TIGR03354">
    <property type="entry name" value="VI_FHA"/>
    <property type="match status" value="1"/>
</dbReference>
<dbReference type="Pfam" id="PF20232">
    <property type="entry name" value="T6SS_FHA_C"/>
    <property type="match status" value="1"/>
</dbReference>
<accession>A0A3B0M8R7</accession>
<name>A0A3B0M8R7_9RHOB</name>
<evidence type="ECO:0000256" key="1">
    <source>
        <dbReference type="SAM" id="MobiDB-lite"/>
    </source>
</evidence>
<evidence type="ECO:0000313" key="3">
    <source>
        <dbReference type="EMBL" id="SUZ32331.1"/>
    </source>
</evidence>
<dbReference type="Proteomes" id="UP000272908">
    <property type="component" value="Unassembled WGS sequence"/>
</dbReference>
<organism evidence="3 4">
    <name type="scientific">Roseinatronobacter ekhonensis</name>
    <dbReference type="NCBI Taxonomy" id="254356"/>
    <lineage>
        <taxon>Bacteria</taxon>
        <taxon>Pseudomonadati</taxon>
        <taxon>Pseudomonadota</taxon>
        <taxon>Alphaproteobacteria</taxon>
        <taxon>Rhodobacterales</taxon>
        <taxon>Paracoccaceae</taxon>
        <taxon>Roseinatronobacter</taxon>
    </lineage>
</organism>
<dbReference type="InterPro" id="IPR008984">
    <property type="entry name" value="SMAD_FHA_dom_sf"/>
</dbReference>
<dbReference type="CDD" id="cd00060">
    <property type="entry name" value="FHA"/>
    <property type="match status" value="1"/>
</dbReference>
<feature type="compositionally biased region" description="Pro residues" evidence="1">
    <location>
        <begin position="199"/>
        <end position="227"/>
    </location>
</feature>
<dbReference type="InterPro" id="IPR046883">
    <property type="entry name" value="T6SS_FHA_C"/>
</dbReference>
<sequence length="418" mass="43752">MTDTALTLTIVNMTSLPDGGPLSVSARPGEILEAGRDSGWCLPDPRRFISGRHFEVRHDASGWALFDLSTNGTFVNGGTARVKSPCPLNHGDRLQVGQYTIEVDLQPLAGSDPGAGASAGIGAPQTSWEPGTPPAPERPTPRSLPGGADPWSGIPQPGTNNGQGGPGGTAPLDIWGEVTGGKTAEPFPVPQNTGGHTDPQPPVPPVQPAPSPQPAPAPVAPPTPAPSAPDAAALLDVIGTAAGLAPGTLGTNDPQATAEEIGQTLRVLTEELASLLQARAVARRSVRSAQVTMIGREDNNPLKFMPLPDQALSIMFGPARQGFQRGPQAVKSGFADIKAHQYATHAALQPALAQLLDDLSPEAVEKRLQGMRLNRKSRAWETYVERWDAKTRSHDNGMLDVFLALFADAYDKEGGRGS</sequence>
<dbReference type="SUPFAM" id="SSF49879">
    <property type="entry name" value="SMAD/FHA domain"/>
    <property type="match status" value="1"/>
</dbReference>
<dbReference type="AlphaFoldDB" id="A0A3B0M8R7"/>
<dbReference type="OrthoDB" id="273564at2"/>
<evidence type="ECO:0000313" key="4">
    <source>
        <dbReference type="Proteomes" id="UP000272908"/>
    </source>
</evidence>